<name>A0ACC2GL07_DALPE</name>
<dbReference type="EMBL" id="CM055739">
    <property type="protein sequence ID" value="KAJ8004369.1"/>
    <property type="molecule type" value="Genomic_DNA"/>
</dbReference>
<protein>
    <submittedName>
        <fullName evidence="1">Uncharacterized protein</fullName>
    </submittedName>
</protein>
<proteinExistence type="predicted"/>
<organism evidence="1 2">
    <name type="scientific">Dallia pectoralis</name>
    <name type="common">Alaska blackfish</name>
    <dbReference type="NCBI Taxonomy" id="75939"/>
    <lineage>
        <taxon>Eukaryota</taxon>
        <taxon>Metazoa</taxon>
        <taxon>Chordata</taxon>
        <taxon>Craniata</taxon>
        <taxon>Vertebrata</taxon>
        <taxon>Euteleostomi</taxon>
        <taxon>Actinopterygii</taxon>
        <taxon>Neopterygii</taxon>
        <taxon>Teleostei</taxon>
        <taxon>Protacanthopterygii</taxon>
        <taxon>Esociformes</taxon>
        <taxon>Umbridae</taxon>
        <taxon>Dallia</taxon>
    </lineage>
</organism>
<sequence>MGSELQYFLTEVFLSIPMRRTATRKLQCIAVGLLHYVTNQLLCHKELEARRLRGRRQTGLHSRLALIKFNGMDRWAKMIGGLPVTAATLHHITLNWPSVILINSSNLNWIIYLRFKGLRFRDLNSHKNVWEVLVFTLRV</sequence>
<keyword evidence="2" id="KW-1185">Reference proteome</keyword>
<comment type="caution">
    <text evidence="1">The sequence shown here is derived from an EMBL/GenBank/DDBJ whole genome shotgun (WGS) entry which is preliminary data.</text>
</comment>
<dbReference type="Proteomes" id="UP001157502">
    <property type="component" value="Chromosome 12"/>
</dbReference>
<accession>A0ACC2GL07</accession>
<evidence type="ECO:0000313" key="1">
    <source>
        <dbReference type="EMBL" id="KAJ8004369.1"/>
    </source>
</evidence>
<gene>
    <name evidence="1" type="ORF">DPEC_G00158480</name>
</gene>
<reference evidence="1" key="1">
    <citation type="submission" date="2021-05" db="EMBL/GenBank/DDBJ databases">
        <authorList>
            <person name="Pan Q."/>
            <person name="Jouanno E."/>
            <person name="Zahm M."/>
            <person name="Klopp C."/>
            <person name="Cabau C."/>
            <person name="Louis A."/>
            <person name="Berthelot C."/>
            <person name="Parey E."/>
            <person name="Roest Crollius H."/>
            <person name="Montfort J."/>
            <person name="Robinson-Rechavi M."/>
            <person name="Bouchez O."/>
            <person name="Lampietro C."/>
            <person name="Lopez Roques C."/>
            <person name="Donnadieu C."/>
            <person name="Postlethwait J."/>
            <person name="Bobe J."/>
            <person name="Dillon D."/>
            <person name="Chandos A."/>
            <person name="von Hippel F."/>
            <person name="Guiguen Y."/>
        </authorList>
    </citation>
    <scope>NUCLEOTIDE SEQUENCE</scope>
    <source>
        <strain evidence="1">YG-Jan2019</strain>
    </source>
</reference>
<evidence type="ECO:0000313" key="2">
    <source>
        <dbReference type="Proteomes" id="UP001157502"/>
    </source>
</evidence>